<organism evidence="2 3">
    <name type="scientific">Hypothenemus hampei</name>
    <name type="common">Coffee berry borer</name>
    <dbReference type="NCBI Taxonomy" id="57062"/>
    <lineage>
        <taxon>Eukaryota</taxon>
        <taxon>Metazoa</taxon>
        <taxon>Ecdysozoa</taxon>
        <taxon>Arthropoda</taxon>
        <taxon>Hexapoda</taxon>
        <taxon>Insecta</taxon>
        <taxon>Pterygota</taxon>
        <taxon>Neoptera</taxon>
        <taxon>Endopterygota</taxon>
        <taxon>Coleoptera</taxon>
        <taxon>Polyphaga</taxon>
        <taxon>Cucujiformia</taxon>
        <taxon>Curculionidae</taxon>
        <taxon>Scolytinae</taxon>
        <taxon>Hypothenemus</taxon>
    </lineage>
</organism>
<gene>
    <name evidence="2" type="ORF">ABEB36_000709</name>
</gene>
<evidence type="ECO:0000313" key="2">
    <source>
        <dbReference type="EMBL" id="KAL1516870.1"/>
    </source>
</evidence>
<dbReference type="AlphaFoldDB" id="A0ABD1FC68"/>
<reference evidence="2 3" key="1">
    <citation type="submission" date="2024-05" db="EMBL/GenBank/DDBJ databases">
        <title>Genetic variation in Jamaican populations of the coffee berry borer (Hypothenemus hampei).</title>
        <authorList>
            <person name="Errbii M."/>
            <person name="Myrie A."/>
        </authorList>
    </citation>
    <scope>NUCLEOTIDE SEQUENCE [LARGE SCALE GENOMIC DNA]</scope>
    <source>
        <strain evidence="2">JA-Hopewell-2020-01-JO</strain>
        <tissue evidence="2">Whole body</tissue>
    </source>
</reference>
<name>A0ABD1FC68_HYPHA</name>
<keyword evidence="3" id="KW-1185">Reference proteome</keyword>
<feature type="region of interest" description="Disordered" evidence="1">
    <location>
        <begin position="1"/>
        <end position="29"/>
    </location>
</feature>
<evidence type="ECO:0000256" key="1">
    <source>
        <dbReference type="SAM" id="MobiDB-lite"/>
    </source>
</evidence>
<feature type="region of interest" description="Disordered" evidence="1">
    <location>
        <begin position="42"/>
        <end position="62"/>
    </location>
</feature>
<dbReference type="EMBL" id="JBDJPC010000001">
    <property type="protein sequence ID" value="KAL1516870.1"/>
    <property type="molecule type" value="Genomic_DNA"/>
</dbReference>
<comment type="caution">
    <text evidence="2">The sequence shown here is derived from an EMBL/GenBank/DDBJ whole genome shotgun (WGS) entry which is preliminary data.</text>
</comment>
<feature type="compositionally biased region" description="Low complexity" evidence="1">
    <location>
        <begin position="85"/>
        <end position="96"/>
    </location>
</feature>
<evidence type="ECO:0000313" key="3">
    <source>
        <dbReference type="Proteomes" id="UP001566132"/>
    </source>
</evidence>
<feature type="region of interest" description="Disordered" evidence="1">
    <location>
        <begin position="81"/>
        <end position="124"/>
    </location>
</feature>
<protein>
    <submittedName>
        <fullName evidence="2">Uncharacterized protein</fullName>
    </submittedName>
</protein>
<proteinExistence type="predicted"/>
<feature type="compositionally biased region" description="Polar residues" evidence="1">
    <location>
        <begin position="17"/>
        <end position="29"/>
    </location>
</feature>
<sequence length="163" mass="17957">MSTSDNESTSKSKRKSNISLPERTTTAILPNVARRNTITETINSSQKRKKVKIPSTPTIPEDGTITIQVPSLIVENESKKLNRKSSIASGTSSIGAYENKSFEGSLKRTSSTNNTKTDSRTPSEQGLDIYMEQYCCCAKRTKSIVIGVMAKHDQLRSLLNLET</sequence>
<feature type="compositionally biased region" description="Polar residues" evidence="1">
    <location>
        <begin position="107"/>
        <end position="124"/>
    </location>
</feature>
<dbReference type="Proteomes" id="UP001566132">
    <property type="component" value="Unassembled WGS sequence"/>
</dbReference>
<accession>A0ABD1FC68</accession>